<keyword evidence="1" id="KW-0472">Membrane</keyword>
<keyword evidence="1" id="KW-0812">Transmembrane</keyword>
<dbReference type="OrthoDB" id="9778629at2"/>
<sequence length="267" mass="30378">MQSVFEFAERCLFDADIEQKLAVTSQAGQLLAENCLSFTPAGLALPIAATLFPAKPELLMPRDMPKRRLDTVEGQAAFFHALAHIEFVAIYLAWDIIYRFRGLPDDFYRDWLLIAAEEAQHFRLIRKRLRQLGFDYGDLPAHGGLWSHAEDTAGDILARLAIVPRCMEARGLDVTPGMRDKLAAMGDAEGAAILERIYTDEIGHVERGSYWFNTLAQQRGLQPEQHYKDLILGYYKGKPKGPFNREVRIIAGFSENELDWLEERLHE</sequence>
<keyword evidence="1" id="KW-1133">Transmembrane helix</keyword>
<evidence type="ECO:0000313" key="3">
    <source>
        <dbReference type="Proteomes" id="UP000077857"/>
    </source>
</evidence>
<dbReference type="InterPro" id="IPR007402">
    <property type="entry name" value="DUF455"/>
</dbReference>
<proteinExistence type="predicted"/>
<accession>A0A177NC27</accession>
<dbReference type="Proteomes" id="UP000077857">
    <property type="component" value="Unassembled WGS sequence"/>
</dbReference>
<comment type="caution">
    <text evidence="2">The sequence shown here is derived from an EMBL/GenBank/DDBJ whole genome shotgun (WGS) entry which is preliminary data.</text>
</comment>
<dbReference type="RefSeq" id="WP_064023514.1">
    <property type="nucleotide sequence ID" value="NZ_LUUJ01000082.1"/>
</dbReference>
<name>A0A177NC27_9GAMM</name>
<dbReference type="EMBL" id="LUUJ01000082">
    <property type="protein sequence ID" value="OAI15391.1"/>
    <property type="molecule type" value="Genomic_DNA"/>
</dbReference>
<dbReference type="Pfam" id="PF04305">
    <property type="entry name" value="DUF455"/>
    <property type="match status" value="1"/>
</dbReference>
<reference evidence="2 3" key="1">
    <citation type="submission" date="2016-03" db="EMBL/GenBank/DDBJ databases">
        <authorList>
            <person name="Ploux O."/>
        </authorList>
    </citation>
    <scope>NUCLEOTIDE SEQUENCE [LARGE SCALE GENOMIC DNA]</scope>
    <source>
        <strain evidence="2 3">R-45378</strain>
    </source>
</reference>
<evidence type="ECO:0000313" key="2">
    <source>
        <dbReference type="EMBL" id="OAI15391.1"/>
    </source>
</evidence>
<dbReference type="SUPFAM" id="SSF47240">
    <property type="entry name" value="Ferritin-like"/>
    <property type="match status" value="1"/>
</dbReference>
<feature type="transmembrane region" description="Helical" evidence="1">
    <location>
        <begin position="74"/>
        <end position="94"/>
    </location>
</feature>
<evidence type="ECO:0000256" key="1">
    <source>
        <dbReference type="SAM" id="Phobius"/>
    </source>
</evidence>
<dbReference type="AlphaFoldDB" id="A0A177NC27"/>
<organism evidence="2 3">
    <name type="scientific">Methylomonas koyamae</name>
    <dbReference type="NCBI Taxonomy" id="702114"/>
    <lineage>
        <taxon>Bacteria</taxon>
        <taxon>Pseudomonadati</taxon>
        <taxon>Pseudomonadota</taxon>
        <taxon>Gammaproteobacteria</taxon>
        <taxon>Methylococcales</taxon>
        <taxon>Methylococcaceae</taxon>
        <taxon>Methylomonas</taxon>
    </lineage>
</organism>
<dbReference type="PANTHER" id="PTHR42782:SF4">
    <property type="entry name" value="DUF455 DOMAIN-CONTAINING PROTEIN"/>
    <property type="match status" value="1"/>
</dbReference>
<dbReference type="InterPro" id="IPR009078">
    <property type="entry name" value="Ferritin-like_SF"/>
</dbReference>
<dbReference type="PANTHER" id="PTHR42782">
    <property type="entry name" value="SI:CH73-314G15.3"/>
    <property type="match status" value="1"/>
</dbReference>
<dbReference type="InterPro" id="IPR011197">
    <property type="entry name" value="UCP012318"/>
</dbReference>
<evidence type="ECO:0008006" key="4">
    <source>
        <dbReference type="Google" id="ProtNLM"/>
    </source>
</evidence>
<gene>
    <name evidence="2" type="ORF">A1507_14360</name>
</gene>
<dbReference type="PIRSF" id="PIRSF012318">
    <property type="entry name" value="UCP012318"/>
    <property type="match status" value="1"/>
</dbReference>
<dbReference type="CDD" id="cd00657">
    <property type="entry name" value="Ferritin_like"/>
    <property type="match status" value="1"/>
</dbReference>
<protein>
    <recommendedName>
        <fullName evidence="4">Rhamnosyltransferase</fullName>
    </recommendedName>
</protein>